<feature type="compositionally biased region" description="Basic and acidic residues" evidence="1">
    <location>
        <begin position="33"/>
        <end position="45"/>
    </location>
</feature>
<feature type="compositionally biased region" description="Low complexity" evidence="1">
    <location>
        <begin position="1"/>
        <end position="11"/>
    </location>
</feature>
<comment type="caution">
    <text evidence="2">The sequence shown here is derived from an EMBL/GenBank/DDBJ whole genome shotgun (WGS) entry which is preliminary data.</text>
</comment>
<organism evidence="2 3">
    <name type="scientific">Champsocephalus esox</name>
    <name type="common">pike icefish</name>
    <dbReference type="NCBI Taxonomy" id="159716"/>
    <lineage>
        <taxon>Eukaryota</taxon>
        <taxon>Metazoa</taxon>
        <taxon>Chordata</taxon>
        <taxon>Craniata</taxon>
        <taxon>Vertebrata</taxon>
        <taxon>Euteleostomi</taxon>
        <taxon>Actinopterygii</taxon>
        <taxon>Neopterygii</taxon>
        <taxon>Teleostei</taxon>
        <taxon>Neoteleostei</taxon>
        <taxon>Acanthomorphata</taxon>
        <taxon>Eupercaria</taxon>
        <taxon>Perciformes</taxon>
        <taxon>Notothenioidei</taxon>
        <taxon>Channichthyidae</taxon>
        <taxon>Champsocephalus</taxon>
    </lineage>
</organism>
<sequence>MQQQQATQSQTDPHPPESGMPLSKDQPPQEGLDTDRRDSLGHTDTRGCTPSESFAAKCFSFQMIIAFENAPWVILTEEMKLDAVVVTVALAEEEQCLSALEKKAHMTALQESSRPAHSSRRGSSSCTREERGQLCSLGFTSGSLPS</sequence>
<dbReference type="EMBL" id="JAULUE010002055">
    <property type="protein sequence ID" value="KAK5892903.1"/>
    <property type="molecule type" value="Genomic_DNA"/>
</dbReference>
<evidence type="ECO:0000313" key="3">
    <source>
        <dbReference type="Proteomes" id="UP001335648"/>
    </source>
</evidence>
<feature type="compositionally biased region" description="Polar residues" evidence="1">
    <location>
        <begin position="109"/>
        <end position="126"/>
    </location>
</feature>
<feature type="region of interest" description="Disordered" evidence="1">
    <location>
        <begin position="1"/>
        <end position="51"/>
    </location>
</feature>
<keyword evidence="3" id="KW-1185">Reference proteome</keyword>
<accession>A0AAN8C0I5</accession>
<dbReference type="AlphaFoldDB" id="A0AAN8C0I5"/>
<dbReference type="Proteomes" id="UP001335648">
    <property type="component" value="Unassembled WGS sequence"/>
</dbReference>
<evidence type="ECO:0000313" key="2">
    <source>
        <dbReference type="EMBL" id="KAK5892903.1"/>
    </source>
</evidence>
<reference evidence="2 3" key="1">
    <citation type="journal article" date="2023" name="Mol. Biol. Evol.">
        <title>Genomics of Secondarily Temperate Adaptation in the Only Non-Antarctic Icefish.</title>
        <authorList>
            <person name="Rivera-Colon A.G."/>
            <person name="Rayamajhi N."/>
            <person name="Minhas B.F."/>
            <person name="Madrigal G."/>
            <person name="Bilyk K.T."/>
            <person name="Yoon V."/>
            <person name="Hune M."/>
            <person name="Gregory S."/>
            <person name="Cheng C.H.C."/>
            <person name="Catchen J.M."/>
        </authorList>
    </citation>
    <scope>NUCLEOTIDE SEQUENCE [LARGE SCALE GENOMIC DNA]</scope>
    <source>
        <strain evidence="2">JC2023a</strain>
    </source>
</reference>
<feature type="region of interest" description="Disordered" evidence="1">
    <location>
        <begin position="106"/>
        <end position="130"/>
    </location>
</feature>
<name>A0AAN8C0I5_9TELE</name>
<evidence type="ECO:0000256" key="1">
    <source>
        <dbReference type="SAM" id="MobiDB-lite"/>
    </source>
</evidence>
<proteinExistence type="predicted"/>
<gene>
    <name evidence="2" type="ORF">CesoFtcFv8_013249</name>
</gene>
<protein>
    <submittedName>
        <fullName evidence="2">Uncharacterized protein</fullName>
    </submittedName>
</protein>